<dbReference type="AlphaFoldDB" id="A0A5C8HVA7"/>
<name>A0A5C8HVA7_9MICO</name>
<feature type="region of interest" description="Disordered" evidence="1">
    <location>
        <begin position="357"/>
        <end position="380"/>
    </location>
</feature>
<gene>
    <name evidence="3" type="ORF">FVP77_14085</name>
</gene>
<accession>A0A5C8HVA7</accession>
<dbReference type="RefSeq" id="WP_147895197.1">
    <property type="nucleotide sequence ID" value="NZ_BAAANR010000001.1"/>
</dbReference>
<keyword evidence="2" id="KW-0472">Membrane</keyword>
<reference evidence="3 4" key="1">
    <citation type="submission" date="2019-08" db="EMBL/GenBank/DDBJ databases">
        <authorList>
            <person name="Dong K."/>
        </authorList>
    </citation>
    <scope>NUCLEOTIDE SEQUENCE [LARGE SCALE GENOMIC DNA]</scope>
    <source>
        <strain evidence="3 4">JCM14558</strain>
    </source>
</reference>
<feature type="transmembrane region" description="Helical" evidence="2">
    <location>
        <begin position="312"/>
        <end position="330"/>
    </location>
</feature>
<evidence type="ECO:0000313" key="4">
    <source>
        <dbReference type="Proteomes" id="UP000321034"/>
    </source>
</evidence>
<organism evidence="3 4">
    <name type="scientific">Microbacterium hatanonis</name>
    <dbReference type="NCBI Taxonomy" id="404366"/>
    <lineage>
        <taxon>Bacteria</taxon>
        <taxon>Bacillati</taxon>
        <taxon>Actinomycetota</taxon>
        <taxon>Actinomycetes</taxon>
        <taxon>Micrococcales</taxon>
        <taxon>Microbacteriaceae</taxon>
        <taxon>Microbacterium</taxon>
    </lineage>
</organism>
<keyword evidence="2" id="KW-0812">Transmembrane</keyword>
<proteinExistence type="predicted"/>
<evidence type="ECO:0008006" key="5">
    <source>
        <dbReference type="Google" id="ProtNLM"/>
    </source>
</evidence>
<dbReference type="EMBL" id="VRSV01000002">
    <property type="protein sequence ID" value="TXK09999.1"/>
    <property type="molecule type" value="Genomic_DNA"/>
</dbReference>
<dbReference type="OrthoDB" id="4336304at2"/>
<sequence length="380" mass="38760">MSQAILSPSPLPRRHRGFLAVVFGLLLALTAPGAASFAQTTADPSYETTVSWSVRPADTAQGTGRPNFAYELAPGGTVGDALIVTNRSVDPIDLGIYAADGFLTADGTLDILAGGEPSTELGSWVDIDVPELTLASGQTVEIPFTVAVPAEASPGDYAAGVVASMLVTGDDGTITERRLGSRIHLRVLGDLAPALSVTNVSVDYHGTANPIEGGAATVTYTLVNDGNTRLSPDVDVSVAGPFGWAPVTAVEEVPDLLPRSSIERTVELASVPPLALLTADVTATSTVVSPGITTDAVLPEPLVSNGSAATAAVPWTVLAIVLVIAALVFWRIRAHKRAKAQHQRAIDDAVAAAKADLATSEPTDATAPVPAGSGATPGSP</sequence>
<evidence type="ECO:0000256" key="2">
    <source>
        <dbReference type="SAM" id="Phobius"/>
    </source>
</evidence>
<comment type="caution">
    <text evidence="3">The sequence shown here is derived from an EMBL/GenBank/DDBJ whole genome shotgun (WGS) entry which is preliminary data.</text>
</comment>
<evidence type="ECO:0000256" key="1">
    <source>
        <dbReference type="SAM" id="MobiDB-lite"/>
    </source>
</evidence>
<protein>
    <recommendedName>
        <fullName evidence="5">DUF916 domain-containing protein</fullName>
    </recommendedName>
</protein>
<keyword evidence="2" id="KW-1133">Transmembrane helix</keyword>
<evidence type="ECO:0000313" key="3">
    <source>
        <dbReference type="EMBL" id="TXK09999.1"/>
    </source>
</evidence>
<dbReference type="Proteomes" id="UP000321034">
    <property type="component" value="Unassembled WGS sequence"/>
</dbReference>
<keyword evidence="4" id="KW-1185">Reference proteome</keyword>